<keyword evidence="7" id="KW-1185">Reference proteome</keyword>
<keyword evidence="1 3" id="KW-0597">Phosphoprotein</keyword>
<dbReference type="CDD" id="cd06170">
    <property type="entry name" value="LuxR_C_like"/>
    <property type="match status" value="1"/>
</dbReference>
<feature type="domain" description="HTH luxR-type" evidence="4">
    <location>
        <begin position="143"/>
        <end position="208"/>
    </location>
</feature>
<protein>
    <submittedName>
        <fullName evidence="6">DNA-binding NarL/FixJ family response regulator</fullName>
    </submittedName>
</protein>
<dbReference type="RefSeq" id="WP_115867440.1">
    <property type="nucleotide sequence ID" value="NZ_QREG01000005.1"/>
</dbReference>
<dbReference type="InterPro" id="IPR039420">
    <property type="entry name" value="WalR-like"/>
</dbReference>
<sequence length="212" mass="23831">MKKINVLISDFQFLTRAGLIHLISERDEFELVGVVDGAEELMTNVLTNHPDVLLMDYQSKDPVLQSLLGQVVKANATNVLIITNEDKREHIKPLIDMGIKGIVTKKCSQNEILNAIESVSKNSRFYCNRILDLLIDDSQDKAEDCEPTDLSPREYEVLQLITKGHKTAQIADELNVSVHTINSHRKNILKKLNLKSPTELIVYALETGLVKA</sequence>
<dbReference type="InterPro" id="IPR001789">
    <property type="entry name" value="Sig_transdc_resp-reg_receiver"/>
</dbReference>
<feature type="modified residue" description="4-aspartylphosphate" evidence="3">
    <location>
        <position position="56"/>
    </location>
</feature>
<dbReference type="SUPFAM" id="SSF46894">
    <property type="entry name" value="C-terminal effector domain of the bipartite response regulators"/>
    <property type="match status" value="1"/>
</dbReference>
<evidence type="ECO:0000259" key="4">
    <source>
        <dbReference type="PROSITE" id="PS50043"/>
    </source>
</evidence>
<dbReference type="Proteomes" id="UP000256779">
    <property type="component" value="Unassembled WGS sequence"/>
</dbReference>
<dbReference type="InterPro" id="IPR000792">
    <property type="entry name" value="Tscrpt_reg_LuxR_C"/>
</dbReference>
<dbReference type="InterPro" id="IPR058245">
    <property type="entry name" value="NreC/VraR/RcsB-like_REC"/>
</dbReference>
<dbReference type="SUPFAM" id="SSF52172">
    <property type="entry name" value="CheY-like"/>
    <property type="match status" value="1"/>
</dbReference>
<dbReference type="PROSITE" id="PS50043">
    <property type="entry name" value="HTH_LUXR_2"/>
    <property type="match status" value="1"/>
</dbReference>
<proteinExistence type="predicted"/>
<accession>A0A3D9L486</accession>
<dbReference type="Pfam" id="PF00072">
    <property type="entry name" value="Response_reg"/>
    <property type="match status" value="1"/>
</dbReference>
<name>A0A3D9L486_MARFU</name>
<dbReference type="Pfam" id="PF00196">
    <property type="entry name" value="GerE"/>
    <property type="match status" value="1"/>
</dbReference>
<evidence type="ECO:0000256" key="3">
    <source>
        <dbReference type="PROSITE-ProRule" id="PRU00169"/>
    </source>
</evidence>
<dbReference type="PRINTS" id="PR00038">
    <property type="entry name" value="HTHLUXR"/>
</dbReference>
<dbReference type="PROSITE" id="PS00622">
    <property type="entry name" value="HTH_LUXR_1"/>
    <property type="match status" value="1"/>
</dbReference>
<dbReference type="InterPro" id="IPR011006">
    <property type="entry name" value="CheY-like_superfamily"/>
</dbReference>
<dbReference type="CDD" id="cd17535">
    <property type="entry name" value="REC_NarL-like"/>
    <property type="match status" value="1"/>
</dbReference>
<dbReference type="EMBL" id="QREG01000005">
    <property type="protein sequence ID" value="REE00435.1"/>
    <property type="molecule type" value="Genomic_DNA"/>
</dbReference>
<dbReference type="InterPro" id="IPR016032">
    <property type="entry name" value="Sig_transdc_resp-reg_C-effctor"/>
</dbReference>
<dbReference type="GO" id="GO:0006355">
    <property type="term" value="P:regulation of DNA-templated transcription"/>
    <property type="evidence" value="ECO:0007669"/>
    <property type="project" value="InterPro"/>
</dbReference>
<feature type="domain" description="Response regulatory" evidence="5">
    <location>
        <begin position="5"/>
        <end position="120"/>
    </location>
</feature>
<evidence type="ECO:0000313" key="6">
    <source>
        <dbReference type="EMBL" id="REE00435.1"/>
    </source>
</evidence>
<dbReference type="GO" id="GO:0003677">
    <property type="term" value="F:DNA binding"/>
    <property type="evidence" value="ECO:0007669"/>
    <property type="project" value="UniProtKB-KW"/>
</dbReference>
<dbReference type="PROSITE" id="PS50110">
    <property type="entry name" value="RESPONSE_REGULATORY"/>
    <property type="match status" value="1"/>
</dbReference>
<evidence type="ECO:0000256" key="1">
    <source>
        <dbReference type="ARBA" id="ARBA00022553"/>
    </source>
</evidence>
<reference evidence="6 7" key="1">
    <citation type="submission" date="2018-07" db="EMBL/GenBank/DDBJ databases">
        <title>Genomic Encyclopedia of Type Strains, Phase IV (KMG-IV): sequencing the most valuable type-strain genomes for metagenomic binning, comparative biology and taxonomic classification.</title>
        <authorList>
            <person name="Goeker M."/>
        </authorList>
    </citation>
    <scope>NUCLEOTIDE SEQUENCE [LARGE SCALE GENOMIC DNA]</scope>
    <source>
        <strain evidence="6 7">DSM 4134</strain>
    </source>
</reference>
<keyword evidence="2 6" id="KW-0238">DNA-binding</keyword>
<dbReference type="AlphaFoldDB" id="A0A3D9L486"/>
<dbReference type="SMART" id="SM00421">
    <property type="entry name" value="HTH_LUXR"/>
    <property type="match status" value="1"/>
</dbReference>
<evidence type="ECO:0000313" key="7">
    <source>
        <dbReference type="Proteomes" id="UP000256779"/>
    </source>
</evidence>
<dbReference type="PANTHER" id="PTHR43214:SF17">
    <property type="entry name" value="TRANSCRIPTIONAL REGULATORY PROTEIN RCSB"/>
    <property type="match status" value="1"/>
</dbReference>
<comment type="caution">
    <text evidence="6">The sequence shown here is derived from an EMBL/GenBank/DDBJ whole genome shotgun (WGS) entry which is preliminary data.</text>
</comment>
<dbReference type="Gene3D" id="3.40.50.2300">
    <property type="match status" value="1"/>
</dbReference>
<dbReference type="GO" id="GO:0000160">
    <property type="term" value="P:phosphorelay signal transduction system"/>
    <property type="evidence" value="ECO:0007669"/>
    <property type="project" value="InterPro"/>
</dbReference>
<evidence type="ECO:0000256" key="2">
    <source>
        <dbReference type="ARBA" id="ARBA00023125"/>
    </source>
</evidence>
<dbReference type="PANTHER" id="PTHR43214">
    <property type="entry name" value="TWO-COMPONENT RESPONSE REGULATOR"/>
    <property type="match status" value="1"/>
</dbReference>
<dbReference type="OrthoDB" id="1727128at2"/>
<gene>
    <name evidence="6" type="ORF">C7460_10556</name>
</gene>
<evidence type="ECO:0000259" key="5">
    <source>
        <dbReference type="PROSITE" id="PS50110"/>
    </source>
</evidence>
<organism evidence="6 7">
    <name type="scientific">Marinoscillum furvescens DSM 4134</name>
    <dbReference type="NCBI Taxonomy" id="1122208"/>
    <lineage>
        <taxon>Bacteria</taxon>
        <taxon>Pseudomonadati</taxon>
        <taxon>Bacteroidota</taxon>
        <taxon>Cytophagia</taxon>
        <taxon>Cytophagales</taxon>
        <taxon>Reichenbachiellaceae</taxon>
        <taxon>Marinoscillum</taxon>
    </lineage>
</organism>